<dbReference type="InterPro" id="IPR038501">
    <property type="entry name" value="Spore_GerAC_C_sf"/>
</dbReference>
<evidence type="ECO:0000259" key="8">
    <source>
        <dbReference type="Pfam" id="PF05504"/>
    </source>
</evidence>
<keyword evidence="4" id="KW-0732">Signal</keyword>
<dbReference type="AlphaFoldDB" id="A0A1M4Z6G1"/>
<feature type="domain" description="Spore germination GerAC-like C-terminal" evidence="8">
    <location>
        <begin position="213"/>
        <end position="379"/>
    </location>
</feature>
<dbReference type="GO" id="GO:0016020">
    <property type="term" value="C:membrane"/>
    <property type="evidence" value="ECO:0007669"/>
    <property type="project" value="UniProtKB-SubCell"/>
</dbReference>
<dbReference type="Pfam" id="PF25198">
    <property type="entry name" value="Spore_GerAC_N"/>
    <property type="match status" value="1"/>
</dbReference>
<comment type="similarity">
    <text evidence="2">Belongs to the GerABKC lipoprotein family.</text>
</comment>
<evidence type="ECO:0000256" key="6">
    <source>
        <dbReference type="ARBA" id="ARBA00023139"/>
    </source>
</evidence>
<dbReference type="EMBL" id="FQVH01000012">
    <property type="protein sequence ID" value="SHF13580.1"/>
    <property type="molecule type" value="Genomic_DNA"/>
</dbReference>
<dbReference type="PROSITE" id="PS51257">
    <property type="entry name" value="PROKAR_LIPOPROTEIN"/>
    <property type="match status" value="1"/>
</dbReference>
<comment type="subcellular location">
    <subcellularLocation>
        <location evidence="1">Membrane</location>
        <topology evidence="1">Lipid-anchor</topology>
    </subcellularLocation>
</comment>
<dbReference type="STRING" id="1121256.SAMN02746089_01366"/>
<dbReference type="NCBIfam" id="TIGR02887">
    <property type="entry name" value="spore_ger_x_C"/>
    <property type="match status" value="1"/>
</dbReference>
<evidence type="ECO:0000259" key="9">
    <source>
        <dbReference type="Pfam" id="PF25198"/>
    </source>
</evidence>
<evidence type="ECO:0000313" key="11">
    <source>
        <dbReference type="Proteomes" id="UP000184088"/>
    </source>
</evidence>
<organism evidence="10 11">
    <name type="scientific">Caldanaerobius fijiensis DSM 17918</name>
    <dbReference type="NCBI Taxonomy" id="1121256"/>
    <lineage>
        <taxon>Bacteria</taxon>
        <taxon>Bacillati</taxon>
        <taxon>Bacillota</taxon>
        <taxon>Clostridia</taxon>
        <taxon>Thermoanaerobacterales</taxon>
        <taxon>Thermoanaerobacteraceae</taxon>
        <taxon>Caldanaerobius</taxon>
    </lineage>
</organism>
<evidence type="ECO:0000256" key="3">
    <source>
        <dbReference type="ARBA" id="ARBA00022544"/>
    </source>
</evidence>
<keyword evidence="3" id="KW-0309">Germination</keyword>
<keyword evidence="6" id="KW-0564">Palmitate</keyword>
<dbReference type="Proteomes" id="UP000184088">
    <property type="component" value="Unassembled WGS sequence"/>
</dbReference>
<dbReference type="PANTHER" id="PTHR35789:SF1">
    <property type="entry name" value="SPORE GERMINATION PROTEIN B3"/>
    <property type="match status" value="1"/>
</dbReference>
<gene>
    <name evidence="10" type="ORF">SAMN02746089_01366</name>
</gene>
<dbReference type="Gene3D" id="3.30.300.210">
    <property type="entry name" value="Nutrient germinant receptor protein C, domain 3"/>
    <property type="match status" value="1"/>
</dbReference>
<accession>A0A1M4Z6G1</accession>
<dbReference type="InterPro" id="IPR046953">
    <property type="entry name" value="Spore_GerAC-like_C"/>
</dbReference>
<keyword evidence="11" id="KW-1185">Reference proteome</keyword>
<reference evidence="10 11" key="1">
    <citation type="submission" date="2016-11" db="EMBL/GenBank/DDBJ databases">
        <authorList>
            <person name="Jaros S."/>
            <person name="Januszkiewicz K."/>
            <person name="Wedrychowicz H."/>
        </authorList>
    </citation>
    <scope>NUCLEOTIDE SEQUENCE [LARGE SCALE GENOMIC DNA]</scope>
    <source>
        <strain evidence="10 11">DSM 17918</strain>
    </source>
</reference>
<dbReference type="PANTHER" id="PTHR35789">
    <property type="entry name" value="SPORE GERMINATION PROTEIN B3"/>
    <property type="match status" value="1"/>
</dbReference>
<dbReference type="Pfam" id="PF05504">
    <property type="entry name" value="Spore_GerAC"/>
    <property type="match status" value="1"/>
</dbReference>
<protein>
    <submittedName>
        <fullName evidence="10">Germination protein, Ger(X)C family</fullName>
    </submittedName>
</protein>
<dbReference type="GO" id="GO:0009847">
    <property type="term" value="P:spore germination"/>
    <property type="evidence" value="ECO:0007669"/>
    <property type="project" value="InterPro"/>
</dbReference>
<keyword evidence="7" id="KW-0449">Lipoprotein</keyword>
<evidence type="ECO:0000256" key="5">
    <source>
        <dbReference type="ARBA" id="ARBA00023136"/>
    </source>
</evidence>
<keyword evidence="5" id="KW-0472">Membrane</keyword>
<feature type="domain" description="Spore germination protein N-terminal" evidence="9">
    <location>
        <begin position="26"/>
        <end position="204"/>
    </location>
</feature>
<sequence length="382" mass="43412">MMWKRYKVFCIFLVCAIAFITTGCWDKVEIEKRAFVLTVGIDKAKGEDNKIRTVFVFPNLKAYISTPMGGGKGDPKFVVSGVGSSIFDIARSIQTRLNRQLYFGHTKAVVFGEGLLKDPMLFRQVLDELERYYEFSRKINVAYVKGDVKKALSATPKYEPILGMFITDLFSNEKITPYIRTGDIGKILIQFHNTNGDGLIPLMTYSKNDIEISGAAVIKKFRVVGELNGRENATVEIMQNQMEGGSIVVEKNGVNVPIQIYGVRTSKRLMVQNGKIYLILDSIFEGDVNGDIFDRTNEVMTDKFMKEIQLLAENKIRSDIINTASKLKNEYKVDVIGAGDLMSKYYPELWEKVKNNWDDEYFPEVNVIAHPKVFLRRNGLVR</sequence>
<evidence type="ECO:0000256" key="7">
    <source>
        <dbReference type="ARBA" id="ARBA00023288"/>
    </source>
</evidence>
<name>A0A1M4Z6G1_9THEO</name>
<evidence type="ECO:0000256" key="4">
    <source>
        <dbReference type="ARBA" id="ARBA00022729"/>
    </source>
</evidence>
<dbReference type="InterPro" id="IPR057336">
    <property type="entry name" value="GerAC_N"/>
</dbReference>
<evidence type="ECO:0000313" key="10">
    <source>
        <dbReference type="EMBL" id="SHF13580.1"/>
    </source>
</evidence>
<dbReference type="InterPro" id="IPR008844">
    <property type="entry name" value="Spore_GerAC-like"/>
</dbReference>
<evidence type="ECO:0000256" key="1">
    <source>
        <dbReference type="ARBA" id="ARBA00004635"/>
    </source>
</evidence>
<proteinExistence type="inferred from homology"/>
<evidence type="ECO:0000256" key="2">
    <source>
        <dbReference type="ARBA" id="ARBA00007886"/>
    </source>
</evidence>